<name>A0AAW8U5A7_9ENTE</name>
<dbReference type="RefSeq" id="WP_311866878.1">
    <property type="nucleotide sequence ID" value="NZ_JARQBZ010000007.1"/>
</dbReference>
<reference evidence="1" key="1">
    <citation type="submission" date="2023-03" db="EMBL/GenBank/DDBJ databases">
        <authorList>
            <person name="Shen W."/>
            <person name="Cai J."/>
        </authorList>
    </citation>
    <scope>NUCLEOTIDE SEQUENCE</scope>
    <source>
        <strain evidence="1">P96-3</strain>
    </source>
</reference>
<organism evidence="1 2">
    <name type="scientific">Vagococcus carniphilus</name>
    <dbReference type="NCBI Taxonomy" id="218144"/>
    <lineage>
        <taxon>Bacteria</taxon>
        <taxon>Bacillati</taxon>
        <taxon>Bacillota</taxon>
        <taxon>Bacilli</taxon>
        <taxon>Lactobacillales</taxon>
        <taxon>Enterococcaceae</taxon>
        <taxon>Vagococcus</taxon>
    </lineage>
</organism>
<accession>A0AAW8U5A7</accession>
<comment type="caution">
    <text evidence="1">The sequence shown here is derived from an EMBL/GenBank/DDBJ whole genome shotgun (WGS) entry which is preliminary data.</text>
</comment>
<gene>
    <name evidence="1" type="ORF">P7H70_05320</name>
</gene>
<protein>
    <recommendedName>
        <fullName evidence="3">HEAT repeat domain-containing protein</fullName>
    </recommendedName>
</protein>
<dbReference type="Proteomes" id="UP001268577">
    <property type="component" value="Unassembled WGS sequence"/>
</dbReference>
<evidence type="ECO:0008006" key="3">
    <source>
        <dbReference type="Google" id="ProtNLM"/>
    </source>
</evidence>
<dbReference type="AlphaFoldDB" id="A0AAW8U5A7"/>
<evidence type="ECO:0000313" key="1">
    <source>
        <dbReference type="EMBL" id="MDT2833467.1"/>
    </source>
</evidence>
<proteinExistence type="predicted"/>
<evidence type="ECO:0000313" key="2">
    <source>
        <dbReference type="Proteomes" id="UP001268577"/>
    </source>
</evidence>
<sequence>MGLLDFLFKGNKQEPEVEQPSDVIKEVNDDFVDIVPYIEATKEETKLVSLIATSIATGDSPESSFVIKKVLKRNPEAKKISLIAASIAAIESNGSPLVVKRIQKRKGEK</sequence>
<dbReference type="EMBL" id="JARQBZ010000007">
    <property type="protein sequence ID" value="MDT2833467.1"/>
    <property type="molecule type" value="Genomic_DNA"/>
</dbReference>